<dbReference type="Proteomes" id="UP000184330">
    <property type="component" value="Unassembled WGS sequence"/>
</dbReference>
<keyword evidence="2" id="KW-1185">Reference proteome</keyword>
<protein>
    <recommendedName>
        <fullName evidence="3">CCHC-type domain-containing protein</fullName>
    </recommendedName>
</protein>
<evidence type="ECO:0000313" key="1">
    <source>
        <dbReference type="EMBL" id="CZR64052.1"/>
    </source>
</evidence>
<evidence type="ECO:0000313" key="2">
    <source>
        <dbReference type="Proteomes" id="UP000184330"/>
    </source>
</evidence>
<dbReference type="OrthoDB" id="3505248at2759"/>
<proteinExistence type="predicted"/>
<reference evidence="1 2" key="1">
    <citation type="submission" date="2016-03" db="EMBL/GenBank/DDBJ databases">
        <authorList>
            <person name="Ploux O."/>
        </authorList>
    </citation>
    <scope>NUCLEOTIDE SEQUENCE [LARGE SCALE GENOMIC DNA]</scope>
    <source>
        <strain evidence="1 2">UAMH 11012</strain>
    </source>
</reference>
<dbReference type="AlphaFoldDB" id="A0A1L7XGA4"/>
<dbReference type="EMBL" id="FJOG01000025">
    <property type="protein sequence ID" value="CZR64052.1"/>
    <property type="molecule type" value="Genomic_DNA"/>
</dbReference>
<evidence type="ECO:0008006" key="3">
    <source>
        <dbReference type="Google" id="ProtNLM"/>
    </source>
</evidence>
<accession>A0A1L7XGA4</accession>
<gene>
    <name evidence="1" type="ORF">PAC_13949</name>
</gene>
<organism evidence="1 2">
    <name type="scientific">Phialocephala subalpina</name>
    <dbReference type="NCBI Taxonomy" id="576137"/>
    <lineage>
        <taxon>Eukaryota</taxon>
        <taxon>Fungi</taxon>
        <taxon>Dikarya</taxon>
        <taxon>Ascomycota</taxon>
        <taxon>Pezizomycotina</taxon>
        <taxon>Leotiomycetes</taxon>
        <taxon>Helotiales</taxon>
        <taxon>Mollisiaceae</taxon>
        <taxon>Phialocephala</taxon>
        <taxon>Phialocephala fortinii species complex</taxon>
    </lineage>
</organism>
<name>A0A1L7XGA4_9HELO</name>
<sequence>MALQLPLRQRGVSTAQDAAIEKYPGINPDQALNKFVKENQTEDIFFLNDEGHRFIWGPDIDYYHKTNSDFDTFYEIHRGCREKYWFRRVKRTLAVVDEPKSEELSALVAHPSKQGWNLPIEHVRHFLKIPLGNALGPDLVACNWKRFYSEPCMTVVGDNNEYYATGTPTHIDVRYHFLRERVMEVKDIFTERVAGTENVADVLTKPLALKKPKYSTGKTGVDPSGQHCLYFSSEAPTLCGISSLLMVNEALCLRTYGYEPGTKEPMHRASGFIFQMVNKHYHESSPSFFRGVGECRPNPRKPSAANWNCAIAWAIPKTEKKHRLLRLLGWVFYDYFLRFLWTIRPSKAAILRSLDFGGIPLRDSRVPRPPHPLRPGEPTNRDEALLPLLETDLRNILSLEKLHVVDENRQTLDVAKPTIVWIKGRGIERARVEAEEKQRLRMQELVMMKEVQCNFCAGNHIWAECLNLCSFCGIYGHFCRTCPKLHSHSNSIFATTSRRNVRKNRATRA</sequence>